<comment type="caution">
    <text evidence="1">The sequence shown here is derived from an EMBL/GenBank/DDBJ whole genome shotgun (WGS) entry which is preliminary data.</text>
</comment>
<keyword evidence="2" id="KW-1185">Reference proteome</keyword>
<feature type="non-terminal residue" evidence="1">
    <location>
        <position position="1"/>
    </location>
</feature>
<dbReference type="Proteomes" id="UP000604046">
    <property type="component" value="Unassembled WGS sequence"/>
</dbReference>
<proteinExistence type="predicted"/>
<accession>A0A812JTA1</accession>
<name>A0A812JTA1_9DINO</name>
<dbReference type="EMBL" id="CAJNDS010000507">
    <property type="protein sequence ID" value="CAE7213239.1"/>
    <property type="molecule type" value="Genomic_DNA"/>
</dbReference>
<protein>
    <submittedName>
        <fullName evidence="1">Uncharacterized protein</fullName>
    </submittedName>
</protein>
<sequence length="262" mass="29095">GRLDVAVRQEQQTVLRRFRRRVQTAMTDRTSKPEAIDEWQAFLGKRVRKHADKLAQCFLSAAGTGKGAAAQMAMAKAMEIGANTAVARPTGLPAASYRKAFPCAHVDAVHGFFSRRMCRRSDVERIMRIWKAADSRPSGFLGDFTSSRPSAVRLQERARYGREFVPSNWNTLSAVESHVELAATRAADRGPTPLDSAGDVERVLDARCNATRVTFARLAAEELNRVALQVRFGHQEPLDTVPTDRTHASRRVRELPLLTDGL</sequence>
<feature type="non-terminal residue" evidence="1">
    <location>
        <position position="262"/>
    </location>
</feature>
<gene>
    <name evidence="1" type="ORF">SNAT2548_LOCUS7295</name>
</gene>
<organism evidence="1 2">
    <name type="scientific">Symbiodinium natans</name>
    <dbReference type="NCBI Taxonomy" id="878477"/>
    <lineage>
        <taxon>Eukaryota</taxon>
        <taxon>Sar</taxon>
        <taxon>Alveolata</taxon>
        <taxon>Dinophyceae</taxon>
        <taxon>Suessiales</taxon>
        <taxon>Symbiodiniaceae</taxon>
        <taxon>Symbiodinium</taxon>
    </lineage>
</organism>
<dbReference type="AlphaFoldDB" id="A0A812JTA1"/>
<evidence type="ECO:0000313" key="1">
    <source>
        <dbReference type="EMBL" id="CAE7213239.1"/>
    </source>
</evidence>
<evidence type="ECO:0000313" key="2">
    <source>
        <dbReference type="Proteomes" id="UP000604046"/>
    </source>
</evidence>
<reference evidence="1" key="1">
    <citation type="submission" date="2021-02" db="EMBL/GenBank/DDBJ databases">
        <authorList>
            <person name="Dougan E. K."/>
            <person name="Rhodes N."/>
            <person name="Thang M."/>
            <person name="Chan C."/>
        </authorList>
    </citation>
    <scope>NUCLEOTIDE SEQUENCE</scope>
</reference>